<dbReference type="Pfam" id="PF00472">
    <property type="entry name" value="RF-1"/>
    <property type="match status" value="1"/>
</dbReference>
<dbReference type="Proteomes" id="UP000050795">
    <property type="component" value="Unassembled WGS sequence"/>
</dbReference>
<dbReference type="WBParaSite" id="TREG1_71350.1">
    <property type="protein sequence ID" value="TREG1_71350.1"/>
    <property type="gene ID" value="TREG1_71350"/>
</dbReference>
<evidence type="ECO:0000256" key="1">
    <source>
        <dbReference type="ARBA" id="ARBA00010835"/>
    </source>
</evidence>
<name>A0AA85K1J0_TRIRE</name>
<evidence type="ECO:0000259" key="5">
    <source>
        <dbReference type="SMART" id="SM00937"/>
    </source>
</evidence>
<keyword evidence="4" id="KW-0175">Coiled coil</keyword>
<dbReference type="Gene3D" id="3.30.160.20">
    <property type="match status" value="1"/>
</dbReference>
<evidence type="ECO:0000256" key="4">
    <source>
        <dbReference type="SAM" id="Coils"/>
    </source>
</evidence>
<protein>
    <recommendedName>
        <fullName evidence="5">Peptide chain release factor domain-containing protein</fullName>
    </recommendedName>
</protein>
<feature type="domain" description="Peptide chain release factor" evidence="5">
    <location>
        <begin position="105"/>
        <end position="242"/>
    </location>
</feature>
<proteinExistence type="inferred from homology"/>
<sequence length="429" mass="49555">MHSLKFCLRTYRCWDIFRCQTVISRCYTSKLSWLPDDLVEQFHTFKKYTISKYDNISKLMSSESNNSDMVSLSEHWKELRPIVDIIEELDVLLEADNEIEKLVTDIVGSDTQEDLTDLKAIADLEREQRNCQRLALEKKLLNLLVPVNERDLESTVVMELFAGAGGKEAGLFANDLSNMYQSLAIQRNWSFSVLQETVMSTEECSPSHSEKSLAYIRIEIEGNPTADSGILSLGAYGQLKWEAGVHRVQRVPVTSSQNKIHTSTVAVSIQPKYNDVEVDISDSDVKWEFHRPTGPGGQNLNKSLSAVRLTHLPTGIVISCQRERHQHTNKMLALEMLKERLRNNELKLQSHMIESIRRSHMGNLDRSEKIRTYNFPQDRITDHRLGQSWNNIHRFMKQSVGLSELMEELYRQDQQRRLRERLCTVNEET</sequence>
<dbReference type="InterPro" id="IPR005139">
    <property type="entry name" value="PCRF"/>
</dbReference>
<dbReference type="PANTHER" id="PTHR43804:SF7">
    <property type="entry name" value="LD18447P"/>
    <property type="match status" value="1"/>
</dbReference>
<dbReference type="GO" id="GO:0005737">
    <property type="term" value="C:cytoplasm"/>
    <property type="evidence" value="ECO:0007669"/>
    <property type="project" value="UniProtKB-ARBA"/>
</dbReference>
<reference evidence="6" key="1">
    <citation type="submission" date="2022-06" db="EMBL/GenBank/DDBJ databases">
        <authorList>
            <person name="Berger JAMES D."/>
            <person name="Berger JAMES D."/>
        </authorList>
    </citation>
    <scope>NUCLEOTIDE SEQUENCE [LARGE SCALE GENOMIC DNA]</scope>
</reference>
<comment type="similarity">
    <text evidence="1">Belongs to the prokaryotic/mitochondrial release factor family.</text>
</comment>
<dbReference type="PANTHER" id="PTHR43804">
    <property type="entry name" value="LD18447P"/>
    <property type="match status" value="1"/>
</dbReference>
<dbReference type="SMART" id="SM00937">
    <property type="entry name" value="PCRF"/>
    <property type="match status" value="1"/>
</dbReference>
<dbReference type="AlphaFoldDB" id="A0AA85K1J0"/>
<dbReference type="SUPFAM" id="SSF75620">
    <property type="entry name" value="Release factor"/>
    <property type="match status" value="1"/>
</dbReference>
<dbReference type="Gene3D" id="6.10.140.1950">
    <property type="match status" value="1"/>
</dbReference>
<keyword evidence="3" id="KW-0648">Protein biosynthesis</keyword>
<feature type="coiled-coil region" evidence="4">
    <location>
        <begin position="324"/>
        <end position="354"/>
    </location>
</feature>
<dbReference type="InterPro" id="IPR050057">
    <property type="entry name" value="Prokaryotic/Mito_RF"/>
</dbReference>
<accession>A0AA85K1J0</accession>
<evidence type="ECO:0000313" key="6">
    <source>
        <dbReference type="Proteomes" id="UP000050795"/>
    </source>
</evidence>
<dbReference type="InterPro" id="IPR045853">
    <property type="entry name" value="Pep_chain_release_fac_I_sf"/>
</dbReference>
<dbReference type="Gene3D" id="3.30.70.1660">
    <property type="match status" value="1"/>
</dbReference>
<organism evidence="6 7">
    <name type="scientific">Trichobilharzia regenti</name>
    <name type="common">Nasal bird schistosome</name>
    <dbReference type="NCBI Taxonomy" id="157069"/>
    <lineage>
        <taxon>Eukaryota</taxon>
        <taxon>Metazoa</taxon>
        <taxon>Spiralia</taxon>
        <taxon>Lophotrochozoa</taxon>
        <taxon>Platyhelminthes</taxon>
        <taxon>Trematoda</taxon>
        <taxon>Digenea</taxon>
        <taxon>Strigeidida</taxon>
        <taxon>Schistosomatoidea</taxon>
        <taxon>Schistosomatidae</taxon>
        <taxon>Trichobilharzia</taxon>
    </lineage>
</organism>
<keyword evidence="2" id="KW-0488">Methylation</keyword>
<dbReference type="Pfam" id="PF03462">
    <property type="entry name" value="PCRF"/>
    <property type="match status" value="1"/>
</dbReference>
<dbReference type="GO" id="GO:0003747">
    <property type="term" value="F:translation release factor activity"/>
    <property type="evidence" value="ECO:0007669"/>
    <property type="project" value="InterPro"/>
</dbReference>
<evidence type="ECO:0000256" key="3">
    <source>
        <dbReference type="ARBA" id="ARBA00022917"/>
    </source>
</evidence>
<evidence type="ECO:0000313" key="7">
    <source>
        <dbReference type="WBParaSite" id="TREG1_71350.1"/>
    </source>
</evidence>
<reference evidence="7" key="2">
    <citation type="submission" date="2023-11" db="UniProtKB">
        <authorList>
            <consortium name="WormBaseParasite"/>
        </authorList>
    </citation>
    <scope>IDENTIFICATION</scope>
</reference>
<dbReference type="InterPro" id="IPR000352">
    <property type="entry name" value="Pep_chain_release_fac_I"/>
</dbReference>
<keyword evidence="6" id="KW-1185">Reference proteome</keyword>
<evidence type="ECO:0000256" key="2">
    <source>
        <dbReference type="ARBA" id="ARBA00022481"/>
    </source>
</evidence>